<comment type="caution">
    <text evidence="2">The sequence shown here is derived from an EMBL/GenBank/DDBJ whole genome shotgun (WGS) entry which is preliminary data.</text>
</comment>
<feature type="non-terminal residue" evidence="2">
    <location>
        <position position="1"/>
    </location>
</feature>
<accession>A0A6A4AVP8</accession>
<feature type="region of interest" description="Disordered" evidence="1">
    <location>
        <begin position="1"/>
        <end position="27"/>
    </location>
</feature>
<dbReference type="EMBL" id="QXFT01009817">
    <property type="protein sequence ID" value="KAE9262141.1"/>
    <property type="molecule type" value="Genomic_DNA"/>
</dbReference>
<organism evidence="2 3">
    <name type="scientific">Phytophthora rubi</name>
    <dbReference type="NCBI Taxonomy" id="129364"/>
    <lineage>
        <taxon>Eukaryota</taxon>
        <taxon>Sar</taxon>
        <taxon>Stramenopiles</taxon>
        <taxon>Oomycota</taxon>
        <taxon>Peronosporomycetes</taxon>
        <taxon>Peronosporales</taxon>
        <taxon>Peronosporaceae</taxon>
        <taxon>Phytophthora</taxon>
    </lineage>
</organism>
<name>A0A6A4AVP8_9STRA</name>
<gene>
    <name evidence="2" type="ORF">PR003_g33651</name>
</gene>
<keyword evidence="3" id="KW-1185">Reference proteome</keyword>
<dbReference type="Proteomes" id="UP000434957">
    <property type="component" value="Unassembled WGS sequence"/>
</dbReference>
<reference evidence="2 3" key="1">
    <citation type="submission" date="2018-08" db="EMBL/GenBank/DDBJ databases">
        <title>Genomic investigation of the strawberry pathogen Phytophthora fragariae indicates pathogenicity is determined by transcriptional variation in three key races.</title>
        <authorList>
            <person name="Adams T.M."/>
            <person name="Armitage A.D."/>
            <person name="Sobczyk M.K."/>
            <person name="Bates H.J."/>
            <person name="Dunwell J.M."/>
            <person name="Nellist C.F."/>
            <person name="Harrison R.J."/>
        </authorList>
    </citation>
    <scope>NUCLEOTIDE SEQUENCE [LARGE SCALE GENOMIC DNA]</scope>
    <source>
        <strain evidence="2 3">SCRP333</strain>
    </source>
</reference>
<feature type="compositionally biased region" description="Polar residues" evidence="1">
    <location>
        <begin position="14"/>
        <end position="27"/>
    </location>
</feature>
<dbReference type="AlphaFoldDB" id="A0A6A4AVP8"/>
<protein>
    <submittedName>
        <fullName evidence="2">Uncharacterized protein</fullName>
    </submittedName>
</protein>
<sequence>AAPHLDRHGAGTFSAASDDNANQTRKQHMQTQIQTFALSVDPFAIHTSFANPVQLIVSLAAKTIFGARGDGVALCAALHAICYVQKTEMLGDQELVLSTHKNHPPTTAQVVRHHCTVSAMVFSPCTRAQSDIKTRCPTYENVKYYAAQQ</sequence>
<evidence type="ECO:0000256" key="1">
    <source>
        <dbReference type="SAM" id="MobiDB-lite"/>
    </source>
</evidence>
<proteinExistence type="predicted"/>
<evidence type="ECO:0000313" key="2">
    <source>
        <dbReference type="EMBL" id="KAE9262141.1"/>
    </source>
</evidence>
<evidence type="ECO:0000313" key="3">
    <source>
        <dbReference type="Proteomes" id="UP000434957"/>
    </source>
</evidence>